<dbReference type="STRING" id="118168.MC7420_3243"/>
<dbReference type="AlphaFoldDB" id="B4VZ50"/>
<evidence type="ECO:0000313" key="2">
    <source>
        <dbReference type="Proteomes" id="UP000003835"/>
    </source>
</evidence>
<proteinExistence type="predicted"/>
<dbReference type="Proteomes" id="UP000003835">
    <property type="component" value="Unassembled WGS sequence"/>
</dbReference>
<protein>
    <submittedName>
        <fullName evidence="1">Uncharacterized protein</fullName>
    </submittedName>
</protein>
<organism evidence="1 2">
    <name type="scientific">Coleofasciculus chthonoplastes PCC 7420</name>
    <dbReference type="NCBI Taxonomy" id="118168"/>
    <lineage>
        <taxon>Bacteria</taxon>
        <taxon>Bacillati</taxon>
        <taxon>Cyanobacteriota</taxon>
        <taxon>Cyanophyceae</taxon>
        <taxon>Coleofasciculales</taxon>
        <taxon>Coleofasciculaceae</taxon>
        <taxon>Coleofasciculus</taxon>
    </lineage>
</organism>
<dbReference type="HOGENOM" id="CLU_3166769_0_0_3"/>
<name>B4VZ50_9CYAN</name>
<reference evidence="1 2" key="1">
    <citation type="submission" date="2008-07" db="EMBL/GenBank/DDBJ databases">
        <authorList>
            <person name="Tandeau de Marsac N."/>
            <person name="Ferriera S."/>
            <person name="Johnson J."/>
            <person name="Kravitz S."/>
            <person name="Beeson K."/>
            <person name="Sutton G."/>
            <person name="Rogers Y.-H."/>
            <person name="Friedman R."/>
            <person name="Frazier M."/>
            <person name="Venter J.C."/>
        </authorList>
    </citation>
    <scope>NUCLEOTIDE SEQUENCE [LARGE SCALE GENOMIC DNA]</scope>
    <source>
        <strain evidence="1 2">PCC 7420</strain>
    </source>
</reference>
<keyword evidence="2" id="KW-1185">Reference proteome</keyword>
<gene>
    <name evidence="1" type="ORF">MC7420_3243</name>
</gene>
<evidence type="ECO:0000313" key="1">
    <source>
        <dbReference type="EMBL" id="EDX72797.1"/>
    </source>
</evidence>
<dbReference type="EMBL" id="DS989861">
    <property type="protein sequence ID" value="EDX72797.1"/>
    <property type="molecule type" value="Genomic_DNA"/>
</dbReference>
<accession>B4VZ50</accession>
<sequence length="47" mass="5792">MDESILLRFIQLFPMQNRVTTPHVFTPYWKIFYYHAPNSQNIFLPLY</sequence>